<name>A0A1M3L151_9BACT</name>
<protein>
    <recommendedName>
        <fullName evidence="5">Outer membrane lipoprotein BamD-like domain-containing protein</fullName>
    </recommendedName>
</protein>
<evidence type="ECO:0000313" key="7">
    <source>
        <dbReference type="Proteomes" id="UP000184233"/>
    </source>
</evidence>
<dbReference type="InterPro" id="IPR039565">
    <property type="entry name" value="BamD-like"/>
</dbReference>
<dbReference type="Gene3D" id="1.25.40.10">
    <property type="entry name" value="Tetratricopeptide repeat domain"/>
    <property type="match status" value="7"/>
</dbReference>
<keyword evidence="1" id="KW-0732">Signal</keyword>
<feature type="repeat" description="TPR" evidence="4">
    <location>
        <begin position="526"/>
        <end position="559"/>
    </location>
</feature>
<dbReference type="AlphaFoldDB" id="A0A1M3L151"/>
<dbReference type="InterPro" id="IPR050498">
    <property type="entry name" value="Ycf3"/>
</dbReference>
<feature type="repeat" description="TPR" evidence="4">
    <location>
        <begin position="600"/>
        <end position="633"/>
    </location>
</feature>
<dbReference type="STRING" id="1895771.BGO89_00025"/>
<evidence type="ECO:0000256" key="2">
    <source>
        <dbReference type="ARBA" id="ARBA00022737"/>
    </source>
</evidence>
<gene>
    <name evidence="6" type="ORF">BGO89_00025</name>
</gene>
<dbReference type="PANTHER" id="PTHR44858:SF1">
    <property type="entry name" value="UDP-N-ACETYLGLUCOSAMINE--PEPTIDE N-ACETYLGLUCOSAMINYLTRANSFERASE SPINDLY-RELATED"/>
    <property type="match status" value="1"/>
</dbReference>
<comment type="caution">
    <text evidence="6">The sequence shown here is derived from an EMBL/GenBank/DDBJ whole genome shotgun (WGS) entry which is preliminary data.</text>
</comment>
<dbReference type="InterPro" id="IPR011990">
    <property type="entry name" value="TPR-like_helical_dom_sf"/>
</dbReference>
<sequence>MASRLNAASDALSFDAAELQRHSGNSAAADREMLTFLRQRPNAPGIPFAWFERGLAALEEQDDAIAIQHMDQAASTALQALRERSDSSYAVLAHSARYWQASAMARQGQYKEALDAFTDCARILPGGIYADRSWYAVGQLHERNQQYDSAIAAFAVVRQQYPNGSVALASRIREAQNHLVLRQAERALDVLTGTDELMRLRATGDTTLLPPQDHAEEAVEEISLLRSEAMTLRGKYRAALDSSLVFLSTYPASTYRWHVHLNAGYNALNLDEHQTALDHYGIVVDSVADDSSPLRQLALLYRAVALKRSGRTAEALQAFQGLSVQTGYPYQAQALLEVGQAYYEDGDMEKARKALERAERDSRDAVTTVRAQLLLGATLIEQTQWSKAAAVFERAEQIASTGTDAFMPDRNVYLAEARLKRGICLVQASQTRRAISALTDFLGHHPDDTRRDEATFWLAESMYREDLLKNAQELYEEVINRYTWSPRREEALYGLAWTFFRRRNFDRSVQVFGEMLTAFPKSRYAVEAYTRRGDGFYITKQYRAAAEQYGEAARLGPSTEEGQYAAFQSGQASYRGGDLEHAKASMRAFVLKYPSSRLADDALYLIGWVEFQQHDYSSAVGEFRKLLDTYPTGDQAVRALYTIGDAQYNNGELDNALETYRQVIRRYPSHPLAVEAARSMQYALQGMGRVDEALAIADTLINANPQSVAAEEFTFKKAEIFYSGKNYSNAASELEAFMKKYPSAERQDEALYMLGMTYLNMKDVGQARNALNDLEKKYAASSFVPKSKLELAEYFERTANATSADSIYAIVLERFASDTPSASRAGFERASLARMRGDSVRALDLYRMTADRYQGTEFGDQARYQVAMVYRKQKQNDSARYHFMLLASRTANALLAADALYHTGETFVREKRYAEAIPVFTRVREEFAGNEDWYTLSMLLLGESHEQLQQTTEALDAYQVVAGLRPDDDYGKTALARIKRLQKGGRR</sequence>
<proteinExistence type="predicted"/>
<organism evidence="6 7">
    <name type="scientific">Candidatus Kapaibacterium thiocyanatum</name>
    <dbReference type="NCBI Taxonomy" id="1895771"/>
    <lineage>
        <taxon>Bacteria</taxon>
        <taxon>Pseudomonadati</taxon>
        <taxon>Candidatus Kapaibacteriota</taxon>
        <taxon>Candidatus Kapaibacteriia</taxon>
        <taxon>Candidatus Kapaibacteriales</taxon>
        <taxon>Candidatus Kapaibacteriaceae</taxon>
        <taxon>Candidatus Kapaibacterium</taxon>
    </lineage>
</organism>
<dbReference type="Pfam" id="PF13174">
    <property type="entry name" value="TPR_6"/>
    <property type="match status" value="3"/>
</dbReference>
<dbReference type="SUPFAM" id="SSF48452">
    <property type="entry name" value="TPR-like"/>
    <property type="match status" value="5"/>
</dbReference>
<evidence type="ECO:0000259" key="5">
    <source>
        <dbReference type="Pfam" id="PF13525"/>
    </source>
</evidence>
<dbReference type="InterPro" id="IPR019734">
    <property type="entry name" value="TPR_rpt"/>
</dbReference>
<evidence type="ECO:0000313" key="6">
    <source>
        <dbReference type="EMBL" id="OJX58634.1"/>
    </source>
</evidence>
<evidence type="ECO:0000256" key="1">
    <source>
        <dbReference type="ARBA" id="ARBA00022729"/>
    </source>
</evidence>
<dbReference type="SMART" id="SM00028">
    <property type="entry name" value="TPR"/>
    <property type="match status" value="14"/>
</dbReference>
<dbReference type="PROSITE" id="PS50005">
    <property type="entry name" value="TPR"/>
    <property type="match status" value="5"/>
</dbReference>
<feature type="domain" description="Outer membrane lipoprotein BamD-like" evidence="5">
    <location>
        <begin position="690"/>
        <end position="760"/>
    </location>
</feature>
<dbReference type="EMBL" id="MKVH01000017">
    <property type="protein sequence ID" value="OJX58634.1"/>
    <property type="molecule type" value="Genomic_DNA"/>
</dbReference>
<dbReference type="Proteomes" id="UP000184233">
    <property type="component" value="Unassembled WGS sequence"/>
</dbReference>
<keyword evidence="3 4" id="KW-0802">TPR repeat</keyword>
<reference evidence="6 7" key="1">
    <citation type="submission" date="2016-09" db="EMBL/GenBank/DDBJ databases">
        <title>Genome-resolved meta-omics ties microbial dynamics to process performance in biotechnology for thiocyanate degradation.</title>
        <authorList>
            <person name="Kantor R.S."/>
            <person name="Huddy R.J."/>
            <person name="Iyer R."/>
            <person name="Thomas B.C."/>
            <person name="Brown C.T."/>
            <person name="Anantharaman K."/>
            <person name="Tringe S."/>
            <person name="Hettich R.L."/>
            <person name="Harrison S.T."/>
            <person name="Banfield J.F."/>
        </authorList>
    </citation>
    <scope>NUCLEOTIDE SEQUENCE [LARGE SCALE GENOMIC DNA]</scope>
    <source>
        <strain evidence="6">59-99</strain>
    </source>
</reference>
<accession>A0A1M3L151</accession>
<feature type="repeat" description="TPR" evidence="4">
    <location>
        <begin position="637"/>
        <end position="670"/>
    </location>
</feature>
<dbReference type="Pfam" id="PF13432">
    <property type="entry name" value="TPR_16"/>
    <property type="match status" value="5"/>
</dbReference>
<evidence type="ECO:0000256" key="3">
    <source>
        <dbReference type="ARBA" id="ARBA00022803"/>
    </source>
</evidence>
<dbReference type="Pfam" id="PF13525">
    <property type="entry name" value="YfiO"/>
    <property type="match status" value="1"/>
</dbReference>
<evidence type="ECO:0000256" key="4">
    <source>
        <dbReference type="PROSITE-ProRule" id="PRU00339"/>
    </source>
</evidence>
<keyword evidence="2" id="KW-0677">Repeat</keyword>
<feature type="repeat" description="TPR" evidence="4">
    <location>
        <begin position="332"/>
        <end position="365"/>
    </location>
</feature>
<dbReference type="PANTHER" id="PTHR44858">
    <property type="entry name" value="TETRATRICOPEPTIDE REPEAT PROTEIN 6"/>
    <property type="match status" value="1"/>
</dbReference>
<feature type="repeat" description="TPR" evidence="4">
    <location>
        <begin position="935"/>
        <end position="968"/>
    </location>
</feature>